<dbReference type="HOGENOM" id="CLU_004471_6_0_1"/>
<evidence type="ECO:0000256" key="1">
    <source>
        <dbReference type="SAM" id="MobiDB-lite"/>
    </source>
</evidence>
<dbReference type="CDD" id="cd19481">
    <property type="entry name" value="RecA-like_protease"/>
    <property type="match status" value="1"/>
</dbReference>
<dbReference type="InterPro" id="IPR056599">
    <property type="entry name" value="AAA_lid_fung"/>
</dbReference>
<organism evidence="3 4">
    <name type="scientific">Phialophora macrospora</name>
    <dbReference type="NCBI Taxonomy" id="1851006"/>
    <lineage>
        <taxon>Eukaryota</taxon>
        <taxon>Fungi</taxon>
        <taxon>Dikarya</taxon>
        <taxon>Ascomycota</taxon>
        <taxon>Pezizomycotina</taxon>
        <taxon>Eurotiomycetes</taxon>
        <taxon>Chaetothyriomycetidae</taxon>
        <taxon>Chaetothyriales</taxon>
        <taxon>Herpotrichiellaceae</taxon>
        <taxon>Phialophora</taxon>
    </lineage>
</organism>
<dbReference type="Pfam" id="PF00004">
    <property type="entry name" value="AAA"/>
    <property type="match status" value="1"/>
</dbReference>
<dbReference type="PANTHER" id="PTHR46411">
    <property type="entry name" value="FAMILY ATPASE, PUTATIVE-RELATED"/>
    <property type="match status" value="1"/>
</dbReference>
<reference evidence="3 4" key="1">
    <citation type="submission" date="2015-01" db="EMBL/GenBank/DDBJ databases">
        <title>The Genome Sequence of Capronia semiimmersa CBS27337.</title>
        <authorList>
            <consortium name="The Broad Institute Genomics Platform"/>
            <person name="Cuomo C."/>
            <person name="de Hoog S."/>
            <person name="Gorbushina A."/>
            <person name="Stielow B."/>
            <person name="Teixiera M."/>
            <person name="Abouelleil A."/>
            <person name="Chapman S.B."/>
            <person name="Priest M."/>
            <person name="Young S.K."/>
            <person name="Wortman J."/>
            <person name="Nusbaum C."/>
            <person name="Birren B."/>
        </authorList>
    </citation>
    <scope>NUCLEOTIDE SEQUENCE [LARGE SCALE GENOMIC DNA]</scope>
    <source>
        <strain evidence="3 4">CBS 27337</strain>
    </source>
</reference>
<accession>A0A0D2EFI0</accession>
<dbReference type="GO" id="GO:0005524">
    <property type="term" value="F:ATP binding"/>
    <property type="evidence" value="ECO:0007669"/>
    <property type="project" value="InterPro"/>
</dbReference>
<feature type="region of interest" description="Disordered" evidence="1">
    <location>
        <begin position="1"/>
        <end position="99"/>
    </location>
</feature>
<keyword evidence="4" id="KW-1185">Reference proteome</keyword>
<dbReference type="Pfam" id="PF22942">
    <property type="entry name" value="DUF7025"/>
    <property type="match status" value="1"/>
</dbReference>
<evidence type="ECO:0000313" key="3">
    <source>
        <dbReference type="EMBL" id="KIW73052.1"/>
    </source>
</evidence>
<dbReference type="InterPro" id="IPR003593">
    <property type="entry name" value="AAA+_ATPase"/>
</dbReference>
<feature type="region of interest" description="Disordered" evidence="1">
    <location>
        <begin position="900"/>
        <end position="934"/>
    </location>
</feature>
<feature type="compositionally biased region" description="Polar residues" evidence="1">
    <location>
        <begin position="30"/>
        <end position="52"/>
    </location>
</feature>
<feature type="region of interest" description="Disordered" evidence="1">
    <location>
        <begin position="183"/>
        <end position="207"/>
    </location>
</feature>
<protein>
    <recommendedName>
        <fullName evidence="2">AAA+ ATPase domain-containing protein</fullName>
    </recommendedName>
</protein>
<dbReference type="SMART" id="SM00382">
    <property type="entry name" value="AAA"/>
    <property type="match status" value="1"/>
</dbReference>
<feature type="compositionally biased region" description="Polar residues" evidence="1">
    <location>
        <begin position="1"/>
        <end position="16"/>
    </location>
</feature>
<evidence type="ECO:0000259" key="2">
    <source>
        <dbReference type="SMART" id="SM00382"/>
    </source>
</evidence>
<dbReference type="GO" id="GO:0016887">
    <property type="term" value="F:ATP hydrolysis activity"/>
    <property type="evidence" value="ECO:0007669"/>
    <property type="project" value="InterPro"/>
</dbReference>
<feature type="compositionally biased region" description="Polar residues" evidence="1">
    <location>
        <begin position="183"/>
        <end position="195"/>
    </location>
</feature>
<proteinExistence type="predicted"/>
<evidence type="ECO:0000313" key="4">
    <source>
        <dbReference type="Proteomes" id="UP000054266"/>
    </source>
</evidence>
<dbReference type="InterPro" id="IPR054289">
    <property type="entry name" value="DUF7025"/>
</dbReference>
<dbReference type="AlphaFoldDB" id="A0A0D2EFI0"/>
<feature type="domain" description="AAA+ ATPase" evidence="2">
    <location>
        <begin position="671"/>
        <end position="796"/>
    </location>
</feature>
<sequence length="934" mass="105713">MHENVDNITVMNTLAKGTTDGFLNGEPDSKSGSTSPPATSEVAQAEDTNPEPSQIDEHQASFDTGYYEGAALARRSRRQRDVRTGYDQDSDSSDADLGLDGLSYGASQYLRQAVKHERESRLLEEWYNDSESTKSDQPALDRNVPQVLWRVDVYRKGLGDQQHPSVTFRNDCPYDLSLCQQLPTATTQPSEISTTEQKEVPAPSPNQPVFELETRVLEQANAKRSRHRTRADVRESFDQLQIEKLAKTRMIIHSKALSDALASLVSYYPALPRSETPSLIPEPYDLLMHHFGAIEDFAEGKGPGKEAKEAQDMGASPTTEAPKIAVEHMKLLYNFLKPQYDSRIKPCLDGLSQAVPKIAFDMLWYLFRPGIDVYVQSDDMISVCVVREIKSNLDLTHWLSSTTPSYWEVDAWHLVTNGTKIARTKVIYQIHSYTGLRDVTTLPLCPVSYWDAVDGGARREQILRRSEMYVRALKAGNMLVGYDGPDLVTQRHYKGKVVIDVRRALTYDTERTFTRPNLGSVADDYPHFEDYDHIYVNESEYAGGRDEDREFLRRNLSGVTSSVRVDQLEREYYPTQGPLDGDGESAASFRTTDLSEHQLLLLYPTTFAFAISSKQWMAVRVDRMQTITSSSDSIENLVIDKDELNTIRALSNQQSSKIDSWSADFIAGKGSGQIILLHGPPGVGKTYTVESIAEWLHRPLLALTVADIGTRETKIEAELLKWFDLAEAWNAVLLVDEADIFLEQRKNRDLARNGLVSAFLRRMEYFNGLLFLTTNRVGQIDDAFISRVHVAISYPTLTADIRQKIWNGFFKKLVKERAGKIKVALNAKKWVLDNVESQDEMNGRDIRNALQTAIRLAEFEAVQDPDNDPSESIVVEEAHFRRVLDMSNKFHKYVNSIRREDEAKRAGLRGDRNDYAKDEDEGADWPKTKTVRFS</sequence>
<dbReference type="InterPro" id="IPR003959">
    <property type="entry name" value="ATPase_AAA_core"/>
</dbReference>
<dbReference type="Pfam" id="PF23232">
    <property type="entry name" value="AAA_lid_13"/>
    <property type="match status" value="1"/>
</dbReference>
<dbReference type="Proteomes" id="UP000054266">
    <property type="component" value="Unassembled WGS sequence"/>
</dbReference>
<dbReference type="InterPro" id="IPR027417">
    <property type="entry name" value="P-loop_NTPase"/>
</dbReference>
<feature type="compositionally biased region" description="Basic and acidic residues" evidence="1">
    <location>
        <begin position="900"/>
        <end position="916"/>
    </location>
</feature>
<dbReference type="SUPFAM" id="SSF52540">
    <property type="entry name" value="P-loop containing nucleoside triphosphate hydrolases"/>
    <property type="match status" value="1"/>
</dbReference>
<name>A0A0D2EFI0_9EURO</name>
<dbReference type="PANTHER" id="PTHR46411:SF4">
    <property type="entry name" value="AAA+ ATPASE DOMAIN-CONTAINING PROTEIN"/>
    <property type="match status" value="1"/>
</dbReference>
<gene>
    <name evidence="3" type="ORF">PV04_01199</name>
</gene>
<dbReference type="STRING" id="5601.A0A0D2EFI0"/>
<dbReference type="Gene3D" id="3.40.50.300">
    <property type="entry name" value="P-loop containing nucleotide triphosphate hydrolases"/>
    <property type="match status" value="1"/>
</dbReference>
<dbReference type="EMBL" id="KN846956">
    <property type="protein sequence ID" value="KIW73052.1"/>
    <property type="molecule type" value="Genomic_DNA"/>
</dbReference>